<keyword evidence="3" id="KW-1185">Reference proteome</keyword>
<feature type="compositionally biased region" description="Polar residues" evidence="1">
    <location>
        <begin position="107"/>
        <end position="124"/>
    </location>
</feature>
<evidence type="ECO:0000256" key="1">
    <source>
        <dbReference type="SAM" id="MobiDB-lite"/>
    </source>
</evidence>
<feature type="non-terminal residue" evidence="2">
    <location>
        <position position="145"/>
    </location>
</feature>
<sequence>MFITMNTVFVEDQPFFGTHLQGEIPNEDGNNVSHILEKLEPLDINLDAQYNRQLDALENSQESKENEKLFSETRKDDEQQISKFFGKVYERKVPNHRIEDIPDPATVNESDSMPENDKGNNFSDLNLPIALRKEKRSCVKYPISN</sequence>
<comment type="caution">
    <text evidence="2">The sequence shown here is derived from an EMBL/GenBank/DDBJ whole genome shotgun (WGS) entry which is preliminary data.</text>
</comment>
<reference evidence="2" key="1">
    <citation type="submission" date="2022-07" db="EMBL/GenBank/DDBJ databases">
        <authorList>
            <person name="Macas J."/>
            <person name="Novak P."/>
            <person name="Neumann P."/>
        </authorList>
    </citation>
    <scope>NUCLEOTIDE SEQUENCE</scope>
</reference>
<evidence type="ECO:0000313" key="2">
    <source>
        <dbReference type="EMBL" id="CAH9085986.1"/>
    </source>
</evidence>
<evidence type="ECO:0000313" key="3">
    <source>
        <dbReference type="Proteomes" id="UP001152484"/>
    </source>
</evidence>
<dbReference type="Proteomes" id="UP001152484">
    <property type="component" value="Unassembled WGS sequence"/>
</dbReference>
<proteinExistence type="predicted"/>
<name>A0A9P0Z1N1_CUSEU</name>
<dbReference type="AlphaFoldDB" id="A0A9P0Z1N1"/>
<dbReference type="OrthoDB" id="985788at2759"/>
<organism evidence="2 3">
    <name type="scientific">Cuscuta europaea</name>
    <name type="common">European dodder</name>
    <dbReference type="NCBI Taxonomy" id="41803"/>
    <lineage>
        <taxon>Eukaryota</taxon>
        <taxon>Viridiplantae</taxon>
        <taxon>Streptophyta</taxon>
        <taxon>Embryophyta</taxon>
        <taxon>Tracheophyta</taxon>
        <taxon>Spermatophyta</taxon>
        <taxon>Magnoliopsida</taxon>
        <taxon>eudicotyledons</taxon>
        <taxon>Gunneridae</taxon>
        <taxon>Pentapetalae</taxon>
        <taxon>asterids</taxon>
        <taxon>lamiids</taxon>
        <taxon>Solanales</taxon>
        <taxon>Convolvulaceae</taxon>
        <taxon>Cuscuteae</taxon>
        <taxon>Cuscuta</taxon>
        <taxon>Cuscuta subgen. Cuscuta</taxon>
    </lineage>
</organism>
<protein>
    <submittedName>
        <fullName evidence="2">Uncharacterized protein</fullName>
    </submittedName>
</protein>
<feature type="region of interest" description="Disordered" evidence="1">
    <location>
        <begin position="95"/>
        <end position="125"/>
    </location>
</feature>
<dbReference type="EMBL" id="CAMAPE010000019">
    <property type="protein sequence ID" value="CAH9085986.1"/>
    <property type="molecule type" value="Genomic_DNA"/>
</dbReference>
<accession>A0A9P0Z1N1</accession>
<gene>
    <name evidence="2" type="ORF">CEURO_LOCUS9437</name>
</gene>